<feature type="domain" description="AGC-kinase C-terminal" evidence="19">
    <location>
        <begin position="882"/>
        <end position="951"/>
    </location>
</feature>
<dbReference type="SUPFAM" id="SSF49562">
    <property type="entry name" value="C2 domain (Calcium/lipid-binding domain, CaLB)"/>
    <property type="match status" value="1"/>
</dbReference>
<comment type="similarity">
    <text evidence="1">Belongs to the protein kinase superfamily. AGC Ser/Thr protein kinase family. PKC subfamily.</text>
</comment>
<dbReference type="Proteomes" id="UP001158576">
    <property type="component" value="Chromosome PAR"/>
</dbReference>
<evidence type="ECO:0000256" key="1">
    <source>
        <dbReference type="ARBA" id="ARBA00005490"/>
    </source>
</evidence>
<dbReference type="InterPro" id="IPR002219">
    <property type="entry name" value="PKC_DAG/PE"/>
</dbReference>
<keyword evidence="7 12" id="KW-0547">Nucleotide-binding</keyword>
<dbReference type="SMART" id="SM00220">
    <property type="entry name" value="S_TKc"/>
    <property type="match status" value="1"/>
</dbReference>
<dbReference type="CDD" id="cd05570">
    <property type="entry name" value="STKc_PKC"/>
    <property type="match status" value="1"/>
</dbReference>
<dbReference type="InterPro" id="IPR038499">
    <property type="entry name" value="BRO1_sf"/>
</dbReference>
<evidence type="ECO:0000256" key="6">
    <source>
        <dbReference type="ARBA" id="ARBA00022723"/>
    </source>
</evidence>
<accession>A0ABN7S0M2</accession>
<dbReference type="Gene3D" id="3.30.60.20">
    <property type="match status" value="1"/>
</dbReference>
<dbReference type="Pfam" id="PF00069">
    <property type="entry name" value="Pkinase"/>
    <property type="match status" value="1"/>
</dbReference>
<evidence type="ECO:0000259" key="18">
    <source>
        <dbReference type="PROSITE" id="PS51180"/>
    </source>
</evidence>
<keyword evidence="10" id="KW-0862">Zinc</keyword>
<evidence type="ECO:0000256" key="4">
    <source>
        <dbReference type="ARBA" id="ARBA00022553"/>
    </source>
</evidence>
<evidence type="ECO:0000256" key="10">
    <source>
        <dbReference type="ARBA" id="ARBA00022833"/>
    </source>
</evidence>
<dbReference type="Pfam" id="PF03097">
    <property type="entry name" value="BRO1"/>
    <property type="match status" value="1"/>
</dbReference>
<reference evidence="20 21" key="1">
    <citation type="submission" date="2021-04" db="EMBL/GenBank/DDBJ databases">
        <authorList>
            <person name="Bliznina A."/>
        </authorList>
    </citation>
    <scope>NUCLEOTIDE SEQUENCE [LARGE SCALE GENOMIC DNA]</scope>
</reference>
<evidence type="ECO:0000256" key="9">
    <source>
        <dbReference type="ARBA" id="ARBA00022777"/>
    </source>
</evidence>
<evidence type="ECO:0000259" key="15">
    <source>
        <dbReference type="PROSITE" id="PS50011"/>
    </source>
</evidence>
<feature type="binding site" evidence="12">
    <location>
        <position position="654"/>
    </location>
    <ligand>
        <name>ATP</name>
        <dbReference type="ChEBI" id="CHEBI:30616"/>
    </ligand>
</feature>
<sequence length="992" mass="112862">MSASFLNGIVNLMLAQAQEGIFEKKMLGGLHEATVEKLIATSSEASKVSEKYKLVTSVMTSDTQYVKYLPSTWNSVVQIKACHYRALSHYFCAMSLIHEEFHQIREPSGLYNGFYCSEFPPDYPKIEEMVRTKKLRRGLARAHLSLALSVHESSLQIQRCCAGLKKVGSLLGQFLNHSKRRTQELMRTLEMDEFVGMPPDISPKSDTEAEIVAPNFTRVKVLDIFRRLGPMSIFSARNRFSAPRVIKINRSSNGFGFTVRGDAPVLVANVEADGKANRAGLREGDVVTKVNKKDVKWARHSDVVDMLQCDKLEIEIVTVQTDLVFDALGATDELSAALGVAREFAYDRQMQNVITIVLHKRCYEFIGFACPGVDNGHEGQSKAHDFKTHTYGHPTFCDHCGSMLYGLVKQGVKCVTCGVNSHKRCIDVFPHTCGLNHQEKRGRLRIKAYVTNDELKVEIFEAKNLVPMDPNGLSDPYVKVKILPDPKKETKLKTSVVKKNLNPTWNEDFKMRISSSDYSKRLLIEVWDWDRLNTNDFMGSMSFGISELKKNSADGWYKLLAKEEGEAFHIPIEYSSEKNREIKEKLDVIQAQEKLKKATIKKKPSIIGTRSSLEDYNLLHVLGRGSFGKVFLAQSKVDKKYYAIKALKKDVVVKDDDVECVMCEKRVLALQNKPPFLTYLQCTFQTPDRLYFVMEYVSGGDLMHHIQQVHRFKERHTVFYAAEIALALFFLHERGIIYRDLKLDNVMLDAEGHIKVADFGMCKENILAQGEFTKTFCGTPDYIAPEIIAYMPYGRSVDWWSYGVLIYEMLTGQPPFDGEDEDELFMSIMDSNPKYPRHLHKDSVRFCKELMQKNPKKRLGCDGIPTKGNQDVMRHPFFITLMPINWEKLRNREIQPPFRPKEGKLTENFDKYFTKADPVVTPTDKMIVAGIPQDQFAGFSFDRDSEKKKLSRQSSKASSRASSIRSNASPQVVRSSRASSSRSHSSIQNDYI</sequence>
<dbReference type="SMART" id="SM00239">
    <property type="entry name" value="C2"/>
    <property type="match status" value="1"/>
</dbReference>
<evidence type="ECO:0000256" key="3">
    <source>
        <dbReference type="ARBA" id="ARBA00022527"/>
    </source>
</evidence>
<keyword evidence="6" id="KW-0479">Metal-binding</keyword>
<evidence type="ECO:0000313" key="20">
    <source>
        <dbReference type="EMBL" id="CAG5090410.1"/>
    </source>
</evidence>
<name>A0ABN7S0M2_OIKDI</name>
<feature type="domain" description="BRO1" evidence="18">
    <location>
        <begin position="1"/>
        <end position="231"/>
    </location>
</feature>
<dbReference type="InterPro" id="IPR008271">
    <property type="entry name" value="Ser/Thr_kinase_AS"/>
</dbReference>
<evidence type="ECO:0000256" key="13">
    <source>
        <dbReference type="SAM" id="MobiDB-lite"/>
    </source>
</evidence>
<dbReference type="InterPro" id="IPR020454">
    <property type="entry name" value="DAG/PE-bd"/>
</dbReference>
<dbReference type="Gene3D" id="2.30.42.10">
    <property type="match status" value="1"/>
</dbReference>
<dbReference type="Pfam" id="PF00595">
    <property type="entry name" value="PDZ"/>
    <property type="match status" value="1"/>
</dbReference>
<dbReference type="SUPFAM" id="SSF57889">
    <property type="entry name" value="Cysteine-rich domain"/>
    <property type="match status" value="1"/>
</dbReference>
<dbReference type="InterPro" id="IPR000008">
    <property type="entry name" value="C2_dom"/>
</dbReference>
<dbReference type="Pfam" id="PF00433">
    <property type="entry name" value="Pkinase_C"/>
    <property type="match status" value="1"/>
</dbReference>
<dbReference type="PROSITE" id="PS00107">
    <property type="entry name" value="PROTEIN_KINASE_ATP"/>
    <property type="match status" value="1"/>
</dbReference>
<organism evidence="20 21">
    <name type="scientific">Oikopleura dioica</name>
    <name type="common">Tunicate</name>
    <dbReference type="NCBI Taxonomy" id="34765"/>
    <lineage>
        <taxon>Eukaryota</taxon>
        <taxon>Metazoa</taxon>
        <taxon>Chordata</taxon>
        <taxon>Tunicata</taxon>
        <taxon>Appendicularia</taxon>
        <taxon>Copelata</taxon>
        <taxon>Oikopleuridae</taxon>
        <taxon>Oikopleura</taxon>
    </lineage>
</organism>
<evidence type="ECO:0000256" key="7">
    <source>
        <dbReference type="ARBA" id="ARBA00022741"/>
    </source>
</evidence>
<dbReference type="Gene3D" id="1.25.40.280">
    <property type="entry name" value="alix/aip1 like domains"/>
    <property type="match status" value="1"/>
</dbReference>
<dbReference type="PROSITE" id="PS50106">
    <property type="entry name" value="PDZ"/>
    <property type="match status" value="1"/>
</dbReference>
<feature type="domain" description="C2" evidence="14">
    <location>
        <begin position="440"/>
        <end position="557"/>
    </location>
</feature>
<dbReference type="SMART" id="SM00228">
    <property type="entry name" value="PDZ"/>
    <property type="match status" value="1"/>
</dbReference>
<gene>
    <name evidence="20" type="ORF">OKIOD_LOCUS4148</name>
</gene>
<feature type="domain" description="Protein kinase" evidence="15">
    <location>
        <begin position="616"/>
        <end position="878"/>
    </location>
</feature>
<feature type="region of interest" description="Disordered" evidence="13">
    <location>
        <begin position="942"/>
        <end position="992"/>
    </location>
</feature>
<dbReference type="InterPro" id="IPR036034">
    <property type="entry name" value="PDZ_sf"/>
</dbReference>
<dbReference type="SMART" id="SM00109">
    <property type="entry name" value="C1"/>
    <property type="match status" value="1"/>
</dbReference>
<evidence type="ECO:0000259" key="17">
    <source>
        <dbReference type="PROSITE" id="PS50106"/>
    </source>
</evidence>
<dbReference type="PRINTS" id="PR00008">
    <property type="entry name" value="DAGPEDOMAIN"/>
</dbReference>
<dbReference type="Pfam" id="PF00168">
    <property type="entry name" value="C2"/>
    <property type="match status" value="1"/>
</dbReference>
<dbReference type="InterPro" id="IPR046349">
    <property type="entry name" value="C1-like_sf"/>
</dbReference>
<evidence type="ECO:0000259" key="19">
    <source>
        <dbReference type="PROSITE" id="PS51285"/>
    </source>
</evidence>
<dbReference type="CDD" id="cd20793">
    <property type="entry name" value="C1_cPKC_nPKC_rpt2"/>
    <property type="match status" value="1"/>
</dbReference>
<dbReference type="SUPFAM" id="SSF56112">
    <property type="entry name" value="Protein kinase-like (PK-like)"/>
    <property type="match status" value="1"/>
</dbReference>
<keyword evidence="21" id="KW-1185">Reference proteome</keyword>
<dbReference type="PROSITE" id="PS00108">
    <property type="entry name" value="PROTEIN_KINASE_ST"/>
    <property type="match status" value="1"/>
</dbReference>
<dbReference type="PROSITE" id="PS50081">
    <property type="entry name" value="ZF_DAG_PE_2"/>
    <property type="match status" value="1"/>
</dbReference>
<evidence type="ECO:0000313" key="21">
    <source>
        <dbReference type="Proteomes" id="UP001158576"/>
    </source>
</evidence>
<evidence type="ECO:0000256" key="11">
    <source>
        <dbReference type="ARBA" id="ARBA00022840"/>
    </source>
</evidence>
<evidence type="ECO:0000256" key="5">
    <source>
        <dbReference type="ARBA" id="ARBA00022679"/>
    </source>
</evidence>
<dbReference type="Gene3D" id="3.30.200.20">
    <property type="entry name" value="Phosphorylase Kinase, domain 1"/>
    <property type="match status" value="1"/>
</dbReference>
<keyword evidence="11 12" id="KW-0067">ATP-binding</keyword>
<dbReference type="InterPro" id="IPR017441">
    <property type="entry name" value="Protein_kinase_ATP_BS"/>
</dbReference>
<dbReference type="PANTHER" id="PTHR24351">
    <property type="entry name" value="RIBOSOMAL PROTEIN S6 KINASE"/>
    <property type="match status" value="1"/>
</dbReference>
<dbReference type="SMART" id="SM00133">
    <property type="entry name" value="S_TK_X"/>
    <property type="match status" value="1"/>
</dbReference>
<dbReference type="SUPFAM" id="SSF50156">
    <property type="entry name" value="PDZ domain-like"/>
    <property type="match status" value="1"/>
</dbReference>
<evidence type="ECO:0000256" key="12">
    <source>
        <dbReference type="PROSITE-ProRule" id="PRU10141"/>
    </source>
</evidence>
<dbReference type="PROSITE" id="PS50011">
    <property type="entry name" value="PROTEIN_KINASE_DOM"/>
    <property type="match status" value="1"/>
</dbReference>
<dbReference type="Gene3D" id="2.60.40.150">
    <property type="entry name" value="C2 domain"/>
    <property type="match status" value="1"/>
</dbReference>
<dbReference type="PROSITE" id="PS51285">
    <property type="entry name" value="AGC_KINASE_CTER"/>
    <property type="match status" value="1"/>
</dbReference>
<dbReference type="EMBL" id="OU015568">
    <property type="protein sequence ID" value="CAG5090410.1"/>
    <property type="molecule type" value="Genomic_DNA"/>
</dbReference>
<dbReference type="PROSITE" id="PS00479">
    <property type="entry name" value="ZF_DAG_PE_1"/>
    <property type="match status" value="1"/>
</dbReference>
<dbReference type="InterPro" id="IPR017892">
    <property type="entry name" value="Pkinase_C"/>
</dbReference>
<dbReference type="PRINTS" id="PR00360">
    <property type="entry name" value="C2DOMAIN"/>
</dbReference>
<evidence type="ECO:0000259" key="14">
    <source>
        <dbReference type="PROSITE" id="PS50004"/>
    </source>
</evidence>
<dbReference type="InterPro" id="IPR000961">
    <property type="entry name" value="AGC-kinase_C"/>
</dbReference>
<protein>
    <recommendedName>
        <fullName evidence="2">protein kinase C</fullName>
        <ecNumber evidence="2">2.7.11.13</ecNumber>
    </recommendedName>
</protein>
<keyword evidence="8" id="KW-0863">Zinc-finger</keyword>
<keyword evidence="5" id="KW-0808">Transferase</keyword>
<dbReference type="InterPro" id="IPR004328">
    <property type="entry name" value="BRO1_dom"/>
</dbReference>
<keyword evidence="4" id="KW-0597">Phosphoprotein</keyword>
<keyword evidence="9" id="KW-0418">Kinase</keyword>
<dbReference type="PROSITE" id="PS50004">
    <property type="entry name" value="C2"/>
    <property type="match status" value="1"/>
</dbReference>
<evidence type="ECO:0000256" key="2">
    <source>
        <dbReference type="ARBA" id="ARBA00012429"/>
    </source>
</evidence>
<evidence type="ECO:0000259" key="16">
    <source>
        <dbReference type="PROSITE" id="PS50081"/>
    </source>
</evidence>
<dbReference type="InterPro" id="IPR011009">
    <property type="entry name" value="Kinase-like_dom_sf"/>
</dbReference>
<keyword evidence="3" id="KW-0723">Serine/threonine-protein kinase</keyword>
<dbReference type="InterPro" id="IPR001478">
    <property type="entry name" value="PDZ"/>
</dbReference>
<dbReference type="InterPro" id="IPR000719">
    <property type="entry name" value="Prot_kinase_dom"/>
</dbReference>
<feature type="compositionally biased region" description="Low complexity" evidence="13">
    <location>
        <begin position="952"/>
        <end position="986"/>
    </location>
</feature>
<dbReference type="Gene3D" id="1.10.510.10">
    <property type="entry name" value="Transferase(Phosphotransferase) domain 1"/>
    <property type="match status" value="1"/>
</dbReference>
<dbReference type="Pfam" id="PF00130">
    <property type="entry name" value="C1_1"/>
    <property type="match status" value="1"/>
</dbReference>
<proteinExistence type="inferred from homology"/>
<dbReference type="EC" id="2.7.11.13" evidence="2"/>
<evidence type="ECO:0000256" key="8">
    <source>
        <dbReference type="ARBA" id="ARBA00022771"/>
    </source>
</evidence>
<feature type="domain" description="PDZ" evidence="17">
    <location>
        <begin position="245"/>
        <end position="322"/>
    </location>
</feature>
<dbReference type="CDD" id="cd04026">
    <property type="entry name" value="C2_PKC_alpha_gamma"/>
    <property type="match status" value="1"/>
</dbReference>
<feature type="domain" description="Phorbol-ester/DAG-type" evidence="16">
    <location>
        <begin position="383"/>
        <end position="433"/>
    </location>
</feature>
<dbReference type="InterPro" id="IPR035892">
    <property type="entry name" value="C2_domain_sf"/>
</dbReference>
<dbReference type="PROSITE" id="PS51180">
    <property type="entry name" value="BRO1"/>
    <property type="match status" value="1"/>
</dbReference>